<name>A0ABY6F9I0_9PSED</name>
<reference evidence="7" key="1">
    <citation type="submission" date="2021-08" db="EMBL/GenBank/DDBJ databases">
        <title>Complete genome sequence of Pseudomonas phytophila.</title>
        <authorList>
            <person name="Weir B.S."/>
            <person name="Templeton M.D."/>
            <person name="Arshed S."/>
            <person name="Andersen M.T."/>
            <person name="Jayaraman J."/>
        </authorList>
    </citation>
    <scope>NUCLEOTIDE SEQUENCE</scope>
    <source>
        <strain evidence="7">ICMP 23753</strain>
    </source>
</reference>
<dbReference type="PANTHER" id="PTHR30468">
    <property type="entry name" value="ALPHA-KETOGLUTARATE-DEPENDENT SULFONATE DIOXYGENASE"/>
    <property type="match status" value="1"/>
</dbReference>
<evidence type="ECO:0000256" key="5">
    <source>
        <dbReference type="ARBA" id="ARBA00023004"/>
    </source>
</evidence>
<dbReference type="RefSeq" id="WP_099271074.1">
    <property type="nucleotide sequence ID" value="NZ_CP081201.1"/>
</dbReference>
<keyword evidence="2" id="KW-0479">Metal-binding</keyword>
<keyword evidence="8" id="KW-1185">Reference proteome</keyword>
<keyword evidence="4" id="KW-0560">Oxidoreductase</keyword>
<comment type="similarity">
    <text evidence="1">Belongs to the TfdA dioxygenase family.</text>
</comment>
<dbReference type="InterPro" id="IPR003819">
    <property type="entry name" value="TauD/TfdA-like"/>
</dbReference>
<proteinExistence type="inferred from homology"/>
<organism evidence="7 8">
    <name type="scientific">Pseudomonas phytophila</name>
    <dbReference type="NCBI Taxonomy" id="2867264"/>
    <lineage>
        <taxon>Bacteria</taxon>
        <taxon>Pseudomonadati</taxon>
        <taxon>Pseudomonadota</taxon>
        <taxon>Gammaproteobacteria</taxon>
        <taxon>Pseudomonadales</taxon>
        <taxon>Pseudomonadaceae</taxon>
        <taxon>Pseudomonas</taxon>
    </lineage>
</organism>
<dbReference type="InterPro" id="IPR051323">
    <property type="entry name" value="AtsK-like"/>
</dbReference>
<dbReference type="Gene3D" id="3.60.130.10">
    <property type="entry name" value="Clavaminate synthase-like"/>
    <property type="match status" value="1"/>
</dbReference>
<accession>A0ABY6F9I0</accession>
<dbReference type="InterPro" id="IPR042098">
    <property type="entry name" value="TauD-like_sf"/>
</dbReference>
<evidence type="ECO:0000256" key="2">
    <source>
        <dbReference type="ARBA" id="ARBA00022723"/>
    </source>
</evidence>
<dbReference type="GO" id="GO:0051213">
    <property type="term" value="F:dioxygenase activity"/>
    <property type="evidence" value="ECO:0007669"/>
    <property type="project" value="UniProtKB-KW"/>
</dbReference>
<gene>
    <name evidence="7" type="ORF">K3169_19400</name>
</gene>
<dbReference type="EMBL" id="CP081201">
    <property type="protein sequence ID" value="UXZ94523.1"/>
    <property type="molecule type" value="Genomic_DNA"/>
</dbReference>
<feature type="domain" description="TauD/TfdA-like" evidence="6">
    <location>
        <begin position="27"/>
        <end position="281"/>
    </location>
</feature>
<dbReference type="PANTHER" id="PTHR30468:SF1">
    <property type="entry name" value="ALPHA-KETOGLUTARATE-DEPENDENT SULFONATE DIOXYGENASE"/>
    <property type="match status" value="1"/>
</dbReference>
<evidence type="ECO:0000259" key="6">
    <source>
        <dbReference type="Pfam" id="PF02668"/>
    </source>
</evidence>
<evidence type="ECO:0000256" key="4">
    <source>
        <dbReference type="ARBA" id="ARBA00023002"/>
    </source>
</evidence>
<dbReference type="SUPFAM" id="SSF51197">
    <property type="entry name" value="Clavaminate synthase-like"/>
    <property type="match status" value="1"/>
</dbReference>
<keyword evidence="3 7" id="KW-0223">Dioxygenase</keyword>
<dbReference type="Proteomes" id="UP001063228">
    <property type="component" value="Chromosome"/>
</dbReference>
<evidence type="ECO:0000313" key="8">
    <source>
        <dbReference type="Proteomes" id="UP001063228"/>
    </source>
</evidence>
<dbReference type="Pfam" id="PF02668">
    <property type="entry name" value="TauD"/>
    <property type="match status" value="1"/>
</dbReference>
<sequence length="298" mass="34375">MSTIPEQQVQSPSRQQPALQVVRSLKVTRLEPTIGAEIAGVDLTRPISPQQRDEIRALLLEHKVIFFRDQNIDSAQQIAFAKEFGELYEHPTTQKNDTSKPYAHLIQAQEARELYGPKTTGRWHTDTSWLLKPTFGAVLRAVDLPEVGGDTVWADAGAVYRALPDQLREEIDTLFVVHDFKKSLDAVGYDYPILAHPLVRTHPETGEDSLFINFSQNPSVIGWEPERSKRLIERLLQAFNKPEHHVRFKWREHSIAFWDNRSTLHYPVYNYGDYPRRMERVLIADDDIPHRVRRPANA</sequence>
<keyword evidence="5" id="KW-0408">Iron</keyword>
<evidence type="ECO:0000256" key="1">
    <source>
        <dbReference type="ARBA" id="ARBA00005896"/>
    </source>
</evidence>
<evidence type="ECO:0000313" key="7">
    <source>
        <dbReference type="EMBL" id="UXZ94523.1"/>
    </source>
</evidence>
<evidence type="ECO:0000256" key="3">
    <source>
        <dbReference type="ARBA" id="ARBA00022964"/>
    </source>
</evidence>
<protein>
    <submittedName>
        <fullName evidence="7">TauD/TfdA family dioxygenase</fullName>
    </submittedName>
</protein>